<comment type="caution">
    <text evidence="3">The sequence shown here is derived from an EMBL/GenBank/DDBJ whole genome shotgun (WGS) entry which is preliminary data.</text>
</comment>
<proteinExistence type="predicted"/>
<dbReference type="PANTHER" id="PTHR31435:SF10">
    <property type="entry name" value="BSR4717 PROTEIN"/>
    <property type="match status" value="1"/>
</dbReference>
<dbReference type="SUPFAM" id="SSF55729">
    <property type="entry name" value="Acyl-CoA N-acyltransferases (Nat)"/>
    <property type="match status" value="1"/>
</dbReference>
<evidence type="ECO:0000313" key="3">
    <source>
        <dbReference type="EMBL" id="MCH8615779.1"/>
    </source>
</evidence>
<dbReference type="Proteomes" id="UP001203058">
    <property type="component" value="Unassembled WGS sequence"/>
</dbReference>
<dbReference type="Pfam" id="PF14542">
    <property type="entry name" value="Acetyltransf_CG"/>
    <property type="match status" value="1"/>
</dbReference>
<keyword evidence="4" id="KW-1185">Reference proteome</keyword>
<protein>
    <submittedName>
        <fullName evidence="3">N-acetyltransferase</fullName>
    </submittedName>
</protein>
<name>A0ABS9VLD7_9SPHN</name>
<evidence type="ECO:0000313" key="4">
    <source>
        <dbReference type="Proteomes" id="UP001203058"/>
    </source>
</evidence>
<accession>A0ABS9VLD7</accession>
<dbReference type="PROSITE" id="PS51186">
    <property type="entry name" value="GNAT"/>
    <property type="match status" value="1"/>
</dbReference>
<dbReference type="InterPro" id="IPR016181">
    <property type="entry name" value="Acyl_CoA_acyltransferase"/>
</dbReference>
<evidence type="ECO:0000259" key="2">
    <source>
        <dbReference type="PROSITE" id="PS51729"/>
    </source>
</evidence>
<reference evidence="3 4" key="1">
    <citation type="submission" date="2022-03" db="EMBL/GenBank/DDBJ databases">
        <authorList>
            <person name="Jo J.-H."/>
            <person name="Im W.-T."/>
        </authorList>
    </citation>
    <scope>NUCLEOTIDE SEQUENCE [LARGE SCALE GENOMIC DNA]</scope>
    <source>
        <strain evidence="3 4">SM33</strain>
    </source>
</reference>
<feature type="domain" description="N-acetyltransferase" evidence="2">
    <location>
        <begin position="4"/>
        <end position="90"/>
    </location>
</feature>
<dbReference type="PANTHER" id="PTHR31435">
    <property type="entry name" value="PROTEIN NATD1"/>
    <property type="match status" value="1"/>
</dbReference>
<evidence type="ECO:0000259" key="1">
    <source>
        <dbReference type="PROSITE" id="PS51186"/>
    </source>
</evidence>
<sequence length="100" mass="11204">MDIRDNPQKQRFEALLADGAVAVAEYRLSPGKIIFTHTEVPPEHEGEGIASALIRFALDSARARELEVVPLCPFVAAYMKKHAEVRDLLAPEWRFKLGFA</sequence>
<dbReference type="PROSITE" id="PS51729">
    <property type="entry name" value="GNAT_YJDJ"/>
    <property type="match status" value="1"/>
</dbReference>
<gene>
    <name evidence="3" type="ORF">LZ016_06650</name>
</gene>
<dbReference type="EMBL" id="JAKZHW010000001">
    <property type="protein sequence ID" value="MCH8615779.1"/>
    <property type="molecule type" value="Genomic_DNA"/>
</dbReference>
<organism evidence="3 4">
    <name type="scientific">Sphingomonas telluris</name>
    <dbReference type="NCBI Taxonomy" id="2907998"/>
    <lineage>
        <taxon>Bacteria</taxon>
        <taxon>Pseudomonadati</taxon>
        <taxon>Pseudomonadota</taxon>
        <taxon>Alphaproteobacteria</taxon>
        <taxon>Sphingomonadales</taxon>
        <taxon>Sphingomonadaceae</taxon>
        <taxon>Sphingomonas</taxon>
    </lineage>
</organism>
<dbReference type="RefSeq" id="WP_241446621.1">
    <property type="nucleotide sequence ID" value="NZ_JAKZHW010000001.1"/>
</dbReference>
<dbReference type="Gene3D" id="3.40.630.30">
    <property type="match status" value="1"/>
</dbReference>
<dbReference type="CDD" id="cd04301">
    <property type="entry name" value="NAT_SF"/>
    <property type="match status" value="1"/>
</dbReference>
<dbReference type="InterPro" id="IPR000182">
    <property type="entry name" value="GNAT_dom"/>
</dbReference>
<feature type="domain" description="N-acetyltransferase" evidence="1">
    <location>
        <begin position="1"/>
        <end position="100"/>
    </location>
</feature>
<dbReference type="InterPro" id="IPR045057">
    <property type="entry name" value="Gcn5-rel_NAT"/>
</dbReference>
<dbReference type="InterPro" id="IPR031165">
    <property type="entry name" value="GNAT_YJDJ"/>
</dbReference>